<feature type="region of interest" description="Disordered" evidence="1">
    <location>
        <begin position="582"/>
        <end position="606"/>
    </location>
</feature>
<comment type="caution">
    <text evidence="2">The sequence shown here is derived from an EMBL/GenBank/DDBJ whole genome shotgun (WGS) entry which is preliminary data.</text>
</comment>
<name>A0A560WFV9_9MICO</name>
<evidence type="ECO:0000313" key="2">
    <source>
        <dbReference type="EMBL" id="TWD16573.1"/>
    </source>
</evidence>
<dbReference type="AlphaFoldDB" id="A0A560WFV9"/>
<evidence type="ECO:0000313" key="3">
    <source>
        <dbReference type="Proteomes" id="UP000315628"/>
    </source>
</evidence>
<keyword evidence="3" id="KW-1185">Reference proteome</keyword>
<dbReference type="RefSeq" id="WP_144854660.1">
    <property type="nucleotide sequence ID" value="NZ_BAAAYT010000001.1"/>
</dbReference>
<evidence type="ECO:0000256" key="1">
    <source>
        <dbReference type="SAM" id="MobiDB-lite"/>
    </source>
</evidence>
<dbReference type="Proteomes" id="UP000315628">
    <property type="component" value="Unassembled WGS sequence"/>
</dbReference>
<dbReference type="EMBL" id="VIUW01000001">
    <property type="protein sequence ID" value="TWD16573.1"/>
    <property type="molecule type" value="Genomic_DNA"/>
</dbReference>
<protein>
    <submittedName>
        <fullName evidence="2">Uncharacterized protein</fullName>
    </submittedName>
</protein>
<accession>A0A560WFV9</accession>
<sequence>MSRDPNKKARAAARASYNAAREAGVDQAALAQAMAALLRDREESLTTASGRPSRSRAARAFPINEQGKWVSIGPSVARRGQALDRPNVTGRIRDLAVDSDGVRAYAATAKGGVWYTHDAGASWQPVGGWAQYSPTTGGHVNAQACGSILVDFGIIEDLDVVLVGTGEITPTRGPTGGRMAGVGVLSAIGPATVDVGTNPWEPDTGLAQLEGRGIYRLVRMPGVQAGAGGLTPDQVLACTNDGAFIGTRGDIAIPNSGGATRPGYTWAPTAGLPAGGNLVVTDALWFDLGGGNHRCVVAVAGQGLLYSDDSFATAFAVPTLQNPMAPPIVGRMSLAHAAGNRFYVLGETDRARVWQVPDVSANPPLATNCPGLRPTDQVWGTQRDYDQAIAVDVDAGGNDRVYVGGSVIEPRDGTNWAAALWVYDVSAAPALTVPRVLAGVGTPPTNAGADRAGLIGNNMHGDVHAIRLAGPQLAAPAADRPERRQVWVGNDGGVYVSLASGRVNTFAARNSGLGAMEANMVASHPTSPHYLAMGCQDNGTQMRRGDTVWEVTHQGDGGGVAFHPVHTNIVVAQYAQAAWNSTSRGPFRDPMARDPGGPPDLSGDTENDASLFYSEAATFDDSATGGNGLLAIGTNRVWITRDLGTNRPPAWRVLPHDHVDGAGNPVAAPERDCRPAGAFNAGLGNYGVPLSGPPSTGSIRSVVALEFAAAGTVLAAYLDGVVRYVEGPAGQWTTTVWDIASGAFPVGGTFVTDVAAIPGTADFFASTTGNRGNAAQETLFKFSGGAWHATGLRRALDNPPALPQGPLDPVFTVVVDPSNPADVYVGTATGVWKGTLTAAPATFTWTPFVNGLPSAVVQDLDIWTQVGPGGTRLMRAAVQSRGVWEVDLAAAARRDTYLRVHPFDSRRILPTPLEDPRAAPGATLTDHASPDIVVRPAWPVATPPAWLWRSSLSRWNAPNHAVWTFQTAFRHLYPFIEATGEWSEALDDALRFHNQRMGRSASRTINATLWGEIVGRVNGADVEEGVRLDPLTLDVTYDPSDPARVLDPAHPLAVFCPPWRGVNTTDISAREIDVVERVAPRREDAGVWTVERIPSVVEVLLHHRDERAVPRLDAQAILYWRTGTVVEDLMSADIGDLVAHSADHFLAQPHALPDEWSAATDPLLGLTFANLEPITARSPRAISIDLDLSVIPADQSHILLLAVVTSAADSPPLPAPAGTTVRDLVLGWPYAAARVLRLR</sequence>
<gene>
    <name evidence="2" type="ORF">FB557_0097</name>
</gene>
<proteinExistence type="predicted"/>
<organism evidence="2 3">
    <name type="scientific">Marihabitans asiaticum</name>
    <dbReference type="NCBI Taxonomy" id="415218"/>
    <lineage>
        <taxon>Bacteria</taxon>
        <taxon>Bacillati</taxon>
        <taxon>Actinomycetota</taxon>
        <taxon>Actinomycetes</taxon>
        <taxon>Micrococcales</taxon>
        <taxon>Intrasporangiaceae</taxon>
        <taxon>Marihabitans</taxon>
    </lineage>
</organism>
<dbReference type="OrthoDB" id="9764804at2"/>
<reference evidence="2 3" key="1">
    <citation type="submission" date="2019-06" db="EMBL/GenBank/DDBJ databases">
        <title>Sequencing the genomes of 1000 actinobacteria strains.</title>
        <authorList>
            <person name="Klenk H.-P."/>
        </authorList>
    </citation>
    <scope>NUCLEOTIDE SEQUENCE [LARGE SCALE GENOMIC DNA]</scope>
    <source>
        <strain evidence="2 3">DSM 18935</strain>
    </source>
</reference>